<evidence type="ECO:0000313" key="13">
    <source>
        <dbReference type="Proteomes" id="UP000027936"/>
    </source>
</evidence>
<keyword evidence="5 8" id="KW-0560">Oxidoreductase</keyword>
<dbReference type="InterPro" id="IPR009100">
    <property type="entry name" value="AcylCoA_DH/oxidase_NM_dom_sf"/>
</dbReference>
<dbReference type="Pfam" id="PF02770">
    <property type="entry name" value="Acyl-CoA_dh_M"/>
    <property type="match status" value="1"/>
</dbReference>
<evidence type="ECO:0000259" key="9">
    <source>
        <dbReference type="Pfam" id="PF00441"/>
    </source>
</evidence>
<feature type="domain" description="Acyl-CoA oxidase/dehydrogenase middle" evidence="10">
    <location>
        <begin position="121"/>
        <end position="216"/>
    </location>
</feature>
<evidence type="ECO:0000256" key="8">
    <source>
        <dbReference type="RuleBase" id="RU362125"/>
    </source>
</evidence>
<dbReference type="PROSITE" id="PS00073">
    <property type="entry name" value="ACYL_COA_DH_2"/>
    <property type="match status" value="1"/>
</dbReference>
<dbReference type="Pfam" id="PF02771">
    <property type="entry name" value="Acyl-CoA_dh_N"/>
    <property type="match status" value="1"/>
</dbReference>
<dbReference type="FunFam" id="1.10.540.10:FF:000002">
    <property type="entry name" value="Acyl-CoA dehydrogenase FadE19"/>
    <property type="match status" value="1"/>
</dbReference>
<dbReference type="InterPro" id="IPR046373">
    <property type="entry name" value="Acyl-CoA_Oxase/DH_mid-dom_sf"/>
</dbReference>
<evidence type="ECO:0000256" key="4">
    <source>
        <dbReference type="ARBA" id="ARBA00022827"/>
    </source>
</evidence>
<reference evidence="12 13" key="1">
    <citation type="submission" date="2014-04" db="EMBL/GenBank/DDBJ databases">
        <title>Draft genome sequence of Bacillus azotoformans MEV2011, a (co-) denitrifying strain unable to grow in the presence of oxygen.</title>
        <authorList>
            <person name="Nielsen M."/>
            <person name="Schreiber L."/>
            <person name="Finster K."/>
            <person name="Schramm A."/>
        </authorList>
    </citation>
    <scope>NUCLEOTIDE SEQUENCE [LARGE SCALE GENOMIC DNA]</scope>
    <source>
        <strain evidence="12 13">MEV2011</strain>
    </source>
</reference>
<dbReference type="PATRIC" id="fig|1348973.3.peg.1694"/>
<dbReference type="InterPro" id="IPR006091">
    <property type="entry name" value="Acyl-CoA_Oxase/DH_mid-dom"/>
</dbReference>
<dbReference type="FunFam" id="1.20.140.10:FF:000011">
    <property type="entry name" value="Medium-chain specific acyl-CoA dehydrogenase, mitochondrial"/>
    <property type="match status" value="1"/>
</dbReference>
<evidence type="ECO:0000256" key="7">
    <source>
        <dbReference type="ARBA" id="ARBA00067585"/>
    </source>
</evidence>
<dbReference type="InterPro" id="IPR037069">
    <property type="entry name" value="AcylCoA_DH/ox_N_sf"/>
</dbReference>
<dbReference type="AlphaFoldDB" id="A0A072NPR8"/>
<dbReference type="GO" id="GO:0003995">
    <property type="term" value="F:acyl-CoA dehydrogenase activity"/>
    <property type="evidence" value="ECO:0007669"/>
    <property type="project" value="InterPro"/>
</dbReference>
<evidence type="ECO:0000256" key="5">
    <source>
        <dbReference type="ARBA" id="ARBA00023002"/>
    </source>
</evidence>
<comment type="similarity">
    <text evidence="2 8">Belongs to the acyl-CoA dehydrogenase family.</text>
</comment>
<dbReference type="Proteomes" id="UP000027936">
    <property type="component" value="Unassembled WGS sequence"/>
</dbReference>
<evidence type="ECO:0000259" key="11">
    <source>
        <dbReference type="Pfam" id="PF02771"/>
    </source>
</evidence>
<dbReference type="GO" id="GO:0050660">
    <property type="term" value="F:flavin adenine dinucleotide binding"/>
    <property type="evidence" value="ECO:0007669"/>
    <property type="project" value="InterPro"/>
</dbReference>
<sequence>MDFKLSDEQLAIRAMTRDFVNNEIMPVARMYDEEETFPTPIFDKLREYGLFNLAIPEEYGGPGVDKISQALIVEEVARGCAGISTSMEANSLSSYPILVGGSEELKKKYLTRLTNDGEYAAFALTEPQGGSDVMGTKTTIERVGDEYVINGEKCFITNASYAHFFVVLAKMKGEKGPNSFIAIVVERDTEGLSVGPKEKKMGLKASNTASVMFDNVRVPVSNRIGEEGEGFKIFMKALSFARPMVGAQSVGLAQGAYEEAVKFAKERKQFGTTISNFQAIQFMLADMAMNIEAARLLVYKAVYLLQEGTPSITNASFAKCFASDTAMKVATDAVQIHGGYGFIREYPVEKYFRDAKIQQIYEGTNQIQRVVIAKEILKD</sequence>
<evidence type="ECO:0000256" key="2">
    <source>
        <dbReference type="ARBA" id="ARBA00009347"/>
    </source>
</evidence>
<organism evidence="12 13">
    <name type="scientific">Schinkia azotoformans MEV2011</name>
    <dbReference type="NCBI Taxonomy" id="1348973"/>
    <lineage>
        <taxon>Bacteria</taxon>
        <taxon>Bacillati</taxon>
        <taxon>Bacillota</taxon>
        <taxon>Bacilli</taxon>
        <taxon>Bacillales</taxon>
        <taxon>Bacillaceae</taxon>
        <taxon>Calidifontibacillus/Schinkia group</taxon>
        <taxon>Schinkia</taxon>
    </lineage>
</organism>
<dbReference type="InterPro" id="IPR036250">
    <property type="entry name" value="AcylCo_DH-like_C"/>
</dbReference>
<dbReference type="InterPro" id="IPR006089">
    <property type="entry name" value="Acyl-CoA_DH_CS"/>
</dbReference>
<keyword evidence="3 8" id="KW-0285">Flavoprotein</keyword>
<evidence type="ECO:0000256" key="1">
    <source>
        <dbReference type="ARBA" id="ARBA00001974"/>
    </source>
</evidence>
<dbReference type="PROSITE" id="PS00072">
    <property type="entry name" value="ACYL_COA_DH_1"/>
    <property type="match status" value="1"/>
</dbReference>
<accession>A0A072NPR8</accession>
<dbReference type="RefSeq" id="WP_035194920.1">
    <property type="nucleotide sequence ID" value="NZ_JJRY01000005.1"/>
</dbReference>
<comment type="cofactor">
    <cofactor evidence="1 8">
        <name>FAD</name>
        <dbReference type="ChEBI" id="CHEBI:57692"/>
    </cofactor>
</comment>
<proteinExistence type="inferred from homology"/>
<dbReference type="PANTHER" id="PTHR43884">
    <property type="entry name" value="ACYL-COA DEHYDROGENASE"/>
    <property type="match status" value="1"/>
</dbReference>
<dbReference type="PANTHER" id="PTHR43884:SF12">
    <property type="entry name" value="ISOVALERYL-COA DEHYDROGENASE, MITOCHONDRIAL-RELATED"/>
    <property type="match status" value="1"/>
</dbReference>
<evidence type="ECO:0000313" key="12">
    <source>
        <dbReference type="EMBL" id="KEF38918.1"/>
    </source>
</evidence>
<evidence type="ECO:0000259" key="10">
    <source>
        <dbReference type="Pfam" id="PF02770"/>
    </source>
</evidence>
<comment type="caution">
    <text evidence="12">The sequence shown here is derived from an EMBL/GenBank/DDBJ whole genome shotgun (WGS) entry which is preliminary data.</text>
</comment>
<evidence type="ECO:0000256" key="6">
    <source>
        <dbReference type="ARBA" id="ARBA00052546"/>
    </source>
</evidence>
<keyword evidence="4 8" id="KW-0274">FAD</keyword>
<dbReference type="InterPro" id="IPR009075">
    <property type="entry name" value="AcylCo_DH/oxidase_C"/>
</dbReference>
<dbReference type="PIRSF" id="PIRSF016578">
    <property type="entry name" value="HsaA"/>
    <property type="match status" value="1"/>
</dbReference>
<name>A0A072NPR8_SCHAZ</name>
<dbReference type="Gene3D" id="1.10.540.10">
    <property type="entry name" value="Acyl-CoA dehydrogenase/oxidase, N-terminal domain"/>
    <property type="match status" value="1"/>
</dbReference>
<evidence type="ECO:0000256" key="3">
    <source>
        <dbReference type="ARBA" id="ARBA00022630"/>
    </source>
</evidence>
<feature type="domain" description="Acyl-CoA dehydrogenase/oxidase C-terminal" evidence="9">
    <location>
        <begin position="228"/>
        <end position="376"/>
    </location>
</feature>
<dbReference type="Gene3D" id="2.40.110.10">
    <property type="entry name" value="Butyryl-CoA Dehydrogenase, subunit A, domain 2"/>
    <property type="match status" value="1"/>
</dbReference>
<dbReference type="EMBL" id="JJRY01000005">
    <property type="protein sequence ID" value="KEF38918.1"/>
    <property type="molecule type" value="Genomic_DNA"/>
</dbReference>
<dbReference type="SUPFAM" id="SSF47203">
    <property type="entry name" value="Acyl-CoA dehydrogenase C-terminal domain-like"/>
    <property type="match status" value="1"/>
</dbReference>
<comment type="catalytic activity">
    <reaction evidence="6">
        <text>a 2,3-saturated acyl-CoA + A = a 2,3-dehydroacyl-CoA + AH2</text>
        <dbReference type="Rhea" id="RHEA:48608"/>
        <dbReference type="ChEBI" id="CHEBI:13193"/>
        <dbReference type="ChEBI" id="CHEBI:17499"/>
        <dbReference type="ChEBI" id="CHEBI:60015"/>
        <dbReference type="ChEBI" id="CHEBI:65111"/>
    </reaction>
</comment>
<feature type="domain" description="Acyl-CoA dehydrogenase/oxidase N-terminal" evidence="11">
    <location>
        <begin position="6"/>
        <end position="114"/>
    </location>
</feature>
<dbReference type="FunFam" id="2.40.110.10:FF:000001">
    <property type="entry name" value="Acyl-CoA dehydrogenase, mitochondrial"/>
    <property type="match status" value="1"/>
</dbReference>
<dbReference type="OrthoDB" id="9802447at2"/>
<gene>
    <name evidence="12" type="ORF">M670_01734</name>
</gene>
<dbReference type="InterPro" id="IPR013786">
    <property type="entry name" value="AcylCoA_DH/ox_N"/>
</dbReference>
<dbReference type="Gene3D" id="1.20.140.10">
    <property type="entry name" value="Butyryl-CoA Dehydrogenase, subunit A, domain 3"/>
    <property type="match status" value="1"/>
</dbReference>
<protein>
    <recommendedName>
        <fullName evidence="7">Acyl-CoA dehydrogenase</fullName>
    </recommendedName>
</protein>
<dbReference type="SUPFAM" id="SSF56645">
    <property type="entry name" value="Acyl-CoA dehydrogenase NM domain-like"/>
    <property type="match status" value="1"/>
</dbReference>
<dbReference type="Pfam" id="PF00441">
    <property type="entry name" value="Acyl-CoA_dh_1"/>
    <property type="match status" value="1"/>
</dbReference>